<dbReference type="InterPro" id="IPR016181">
    <property type="entry name" value="Acyl_CoA_acyltransferase"/>
</dbReference>
<dbReference type="OrthoDB" id="9798081at2"/>
<evidence type="ECO:0000313" key="2">
    <source>
        <dbReference type="EMBL" id="SDK85541.1"/>
    </source>
</evidence>
<gene>
    <name evidence="2" type="ORF">SAMN05216216_11157</name>
</gene>
<evidence type="ECO:0000259" key="1">
    <source>
        <dbReference type="PROSITE" id="PS51186"/>
    </source>
</evidence>
<dbReference type="InterPro" id="IPR051531">
    <property type="entry name" value="N-acetyltransferase"/>
</dbReference>
<dbReference type="STRING" id="576118.SAMN05216216_11157"/>
<dbReference type="RefSeq" id="WP_092986263.1">
    <property type="nucleotide sequence ID" value="NZ_FNFY01000011.1"/>
</dbReference>
<dbReference type="InterPro" id="IPR000182">
    <property type="entry name" value="GNAT_dom"/>
</dbReference>
<dbReference type="Proteomes" id="UP000199008">
    <property type="component" value="Unassembled WGS sequence"/>
</dbReference>
<dbReference type="Gene3D" id="3.40.630.30">
    <property type="match status" value="1"/>
</dbReference>
<organism evidence="2 3">
    <name type="scientific">Lacicoccus qingdaonensis</name>
    <dbReference type="NCBI Taxonomy" id="576118"/>
    <lineage>
        <taxon>Bacteria</taxon>
        <taxon>Bacillati</taxon>
        <taxon>Bacillota</taxon>
        <taxon>Bacilli</taxon>
        <taxon>Bacillales</taxon>
        <taxon>Salinicoccaceae</taxon>
        <taxon>Lacicoccus</taxon>
    </lineage>
</organism>
<evidence type="ECO:0000313" key="3">
    <source>
        <dbReference type="Proteomes" id="UP000199008"/>
    </source>
</evidence>
<dbReference type="PANTHER" id="PTHR43792">
    <property type="entry name" value="GNAT FAMILY, PUTATIVE (AFU_ORTHOLOGUE AFUA_3G00765)-RELATED-RELATED"/>
    <property type="match status" value="1"/>
</dbReference>
<dbReference type="PANTHER" id="PTHR43792:SF1">
    <property type="entry name" value="N-ACETYLTRANSFERASE DOMAIN-CONTAINING PROTEIN"/>
    <property type="match status" value="1"/>
</dbReference>
<keyword evidence="3" id="KW-1185">Reference proteome</keyword>
<proteinExistence type="predicted"/>
<reference evidence="3" key="1">
    <citation type="submission" date="2016-10" db="EMBL/GenBank/DDBJ databases">
        <authorList>
            <person name="Varghese N."/>
            <person name="Submissions S."/>
        </authorList>
    </citation>
    <scope>NUCLEOTIDE SEQUENCE [LARGE SCALE GENOMIC DNA]</scope>
    <source>
        <strain evidence="3">CGMCC 1.8895</strain>
    </source>
</reference>
<protein>
    <submittedName>
        <fullName evidence="2">Ribosomal-protein-alanine N-acetyltransferase</fullName>
    </submittedName>
</protein>
<dbReference type="GO" id="GO:0016747">
    <property type="term" value="F:acyltransferase activity, transferring groups other than amino-acyl groups"/>
    <property type="evidence" value="ECO:0007669"/>
    <property type="project" value="InterPro"/>
</dbReference>
<dbReference type="SUPFAM" id="SSF55729">
    <property type="entry name" value="Acyl-CoA N-acyltransferases (Nat)"/>
    <property type="match status" value="1"/>
</dbReference>
<sequence length="188" mass="21796">MDSYKVLLAKHRQLETERLILRPVTLKDTEDMYEYASDEETTYYVFDRHQSPSDTETAIVTHFLEQPLGKYGIELKQSGKMIGTIELRRKTEDSRGIIGYTLNKKYQGNGYMTETGRAILKLGFDVLGLDCIAAMYDERNTASGKVLERLGMKKEGVLRHVHKWKKGEYFNDVYYSILKSEYQNNSPE</sequence>
<dbReference type="Pfam" id="PF13302">
    <property type="entry name" value="Acetyltransf_3"/>
    <property type="match status" value="1"/>
</dbReference>
<accession>A0A1G9FB13</accession>
<dbReference type="EMBL" id="FNFY01000011">
    <property type="protein sequence ID" value="SDK85541.1"/>
    <property type="molecule type" value="Genomic_DNA"/>
</dbReference>
<keyword evidence="2" id="KW-0808">Transferase</keyword>
<dbReference type="AlphaFoldDB" id="A0A1G9FB13"/>
<dbReference type="PROSITE" id="PS51186">
    <property type="entry name" value="GNAT"/>
    <property type="match status" value="1"/>
</dbReference>
<feature type="domain" description="N-acetyltransferase" evidence="1">
    <location>
        <begin position="19"/>
        <end position="180"/>
    </location>
</feature>
<name>A0A1G9FB13_9BACL</name>